<keyword evidence="1" id="KW-0472">Membrane</keyword>
<protein>
    <submittedName>
        <fullName evidence="3">FHA domain protein</fullName>
    </submittedName>
</protein>
<dbReference type="InterPro" id="IPR000253">
    <property type="entry name" value="FHA_dom"/>
</dbReference>
<evidence type="ECO:0000256" key="1">
    <source>
        <dbReference type="SAM" id="Phobius"/>
    </source>
</evidence>
<dbReference type="Proteomes" id="UP000005017">
    <property type="component" value="Unassembled WGS sequence"/>
</dbReference>
<dbReference type="CDD" id="cd00060">
    <property type="entry name" value="FHA"/>
    <property type="match status" value="1"/>
</dbReference>
<dbReference type="OrthoDB" id="9816434at2"/>
<evidence type="ECO:0000313" key="4">
    <source>
        <dbReference type="Proteomes" id="UP000005017"/>
    </source>
</evidence>
<reference evidence="4" key="1">
    <citation type="submission" date="2009-12" db="EMBL/GenBank/DDBJ databases">
        <title>Sequence of Clostridiales genomosp. BVAB3 str. UPII9-5.</title>
        <authorList>
            <person name="Madupu R."/>
            <person name="Durkin A.S."/>
            <person name="Torralba M."/>
            <person name="Methe B."/>
            <person name="Sutton G.G."/>
            <person name="Strausberg R.L."/>
            <person name="Nelson K.E."/>
        </authorList>
    </citation>
    <scope>NUCLEOTIDE SEQUENCE [LARGE SCALE GENOMIC DNA]</scope>
    <source>
        <strain evidence="4">W1219</strain>
    </source>
</reference>
<dbReference type="Gene3D" id="2.60.200.20">
    <property type="match status" value="1"/>
</dbReference>
<dbReference type="EMBL" id="ADFR01000002">
    <property type="protein sequence ID" value="EFC06371.1"/>
    <property type="molecule type" value="Genomic_DNA"/>
</dbReference>
<feature type="domain" description="FHA" evidence="2">
    <location>
        <begin position="104"/>
        <end position="153"/>
    </location>
</feature>
<dbReference type="InterPro" id="IPR008984">
    <property type="entry name" value="SMAD_FHA_dom_sf"/>
</dbReference>
<dbReference type="RefSeq" id="WP_006626716.1">
    <property type="nucleotide sequence ID" value="NZ_ADFR01000002.1"/>
</dbReference>
<name>D2MMU5_9FIRM</name>
<comment type="caution">
    <text evidence="3">The sequence shown here is derived from an EMBL/GenBank/DDBJ whole genome shotgun (WGS) entry which is preliminary data.</text>
</comment>
<dbReference type="AlphaFoldDB" id="D2MMU5"/>
<accession>D2MMU5</accession>
<proteinExistence type="predicted"/>
<dbReference type="STRING" id="679192.HMPREF9013_1079"/>
<dbReference type="PROSITE" id="PS50006">
    <property type="entry name" value="FHA_DOMAIN"/>
    <property type="match status" value="1"/>
</dbReference>
<dbReference type="SMART" id="SM00240">
    <property type="entry name" value="FHA"/>
    <property type="match status" value="1"/>
</dbReference>
<evidence type="ECO:0000259" key="2">
    <source>
        <dbReference type="PROSITE" id="PS50006"/>
    </source>
</evidence>
<keyword evidence="1" id="KW-0812">Transmembrane</keyword>
<feature type="transmembrane region" description="Helical" evidence="1">
    <location>
        <begin position="12"/>
        <end position="31"/>
    </location>
</feature>
<keyword evidence="4" id="KW-1185">Reference proteome</keyword>
<dbReference type="Pfam" id="PF00498">
    <property type="entry name" value="FHA"/>
    <property type="match status" value="1"/>
</dbReference>
<dbReference type="InterPro" id="IPR050923">
    <property type="entry name" value="Cell_Proc_Reg/RNA_Proc"/>
</dbReference>
<dbReference type="eggNOG" id="COG1716">
    <property type="taxonomic scope" value="Bacteria"/>
</dbReference>
<keyword evidence="1" id="KW-1133">Transmembrane helix</keyword>
<gene>
    <name evidence="3" type="ORF">HMPREF9013_1079</name>
</gene>
<sequence>MLKNPTVLKYMIFILVGIILVLTVAVIYLVFKKNEYYVDETGEEVKPVPAIKKTPIQPIELDVTDDEVTKVAPVIQEKPSLKGLLILISVGNQSKSQSFLDFPCVIGREAASDFVLNDPAVSRKHCQILREEESFFLEDLSEHNGTFLNGTKIVPHSKIKLNVGDEVTVGHVSLKIQQEIRA</sequence>
<dbReference type="SUPFAM" id="SSF49879">
    <property type="entry name" value="SMAD/FHA domain"/>
    <property type="match status" value="1"/>
</dbReference>
<dbReference type="PANTHER" id="PTHR23308">
    <property type="entry name" value="NUCLEAR INHIBITOR OF PROTEIN PHOSPHATASE-1"/>
    <property type="match status" value="1"/>
</dbReference>
<organism evidence="3 4">
    <name type="scientific">Bulleidia extructa W1219</name>
    <dbReference type="NCBI Taxonomy" id="679192"/>
    <lineage>
        <taxon>Bacteria</taxon>
        <taxon>Bacillati</taxon>
        <taxon>Bacillota</taxon>
        <taxon>Erysipelotrichia</taxon>
        <taxon>Erysipelotrichales</taxon>
        <taxon>Erysipelotrichaceae</taxon>
        <taxon>Bulleidia</taxon>
    </lineage>
</organism>
<evidence type="ECO:0000313" key="3">
    <source>
        <dbReference type="EMBL" id="EFC06371.1"/>
    </source>
</evidence>